<reference evidence="4 5" key="1">
    <citation type="submission" date="2022-07" db="EMBL/GenBank/DDBJ databases">
        <title>A copper resistant bacterium isolated from sediment samples of deep sea hydrothermal areas.</title>
        <authorList>
            <person name="Zeng X."/>
        </authorList>
    </citation>
    <scope>NUCLEOTIDE SEQUENCE [LARGE SCALE GENOMIC DNA]</scope>
    <source>
        <strain evidence="5">CuT 6</strain>
    </source>
</reference>
<evidence type="ECO:0000313" key="5">
    <source>
        <dbReference type="Proteomes" id="UP001475781"/>
    </source>
</evidence>
<dbReference type="Pfam" id="PF14690">
    <property type="entry name" value="Zn_ribbon_ISL3"/>
    <property type="match status" value="1"/>
</dbReference>
<dbReference type="PANTHER" id="PTHR33498">
    <property type="entry name" value="TRANSPOSASE FOR INSERTION SEQUENCE ELEMENT IS1557"/>
    <property type="match status" value="1"/>
</dbReference>
<evidence type="ECO:0000259" key="2">
    <source>
        <dbReference type="Pfam" id="PF13542"/>
    </source>
</evidence>
<feature type="domain" description="Transposase IS204/IS1001/IS1096/IS1165 zinc-finger" evidence="3">
    <location>
        <begin position="33"/>
        <end position="78"/>
    </location>
</feature>
<name>A0ABZ2W6E9_9GAMM</name>
<dbReference type="InterPro" id="IPR032877">
    <property type="entry name" value="Transposase_HTH"/>
</dbReference>
<dbReference type="Pfam" id="PF13542">
    <property type="entry name" value="HTH_Tnp_ISL3"/>
    <property type="match status" value="1"/>
</dbReference>
<evidence type="ECO:0000313" key="4">
    <source>
        <dbReference type="EMBL" id="WZF90243.1"/>
    </source>
</evidence>
<dbReference type="Pfam" id="PF01610">
    <property type="entry name" value="DDE_Tnp_ISL3"/>
    <property type="match status" value="1"/>
</dbReference>
<organism evidence="4 5">
    <name type="scientific">Marinobacter metalliresistant</name>
    <dbReference type="NCBI Taxonomy" id="2961995"/>
    <lineage>
        <taxon>Bacteria</taxon>
        <taxon>Pseudomonadati</taxon>
        <taxon>Pseudomonadota</taxon>
        <taxon>Gammaproteobacteria</taxon>
        <taxon>Pseudomonadales</taxon>
        <taxon>Marinobacteraceae</taxon>
        <taxon>Marinobacter</taxon>
    </lineage>
</organism>
<dbReference type="PANTHER" id="PTHR33498:SF1">
    <property type="entry name" value="TRANSPOSASE FOR INSERTION SEQUENCE ELEMENT IS1557"/>
    <property type="match status" value="1"/>
</dbReference>
<dbReference type="InterPro" id="IPR029261">
    <property type="entry name" value="Transposase_Znf"/>
</dbReference>
<evidence type="ECO:0000259" key="1">
    <source>
        <dbReference type="Pfam" id="PF01610"/>
    </source>
</evidence>
<feature type="domain" description="Transposase IS204/IS1001/IS1096/IS1165 helix-turn-helix" evidence="2">
    <location>
        <begin position="84"/>
        <end position="133"/>
    </location>
</feature>
<gene>
    <name evidence="4" type="ORF">NLK58_08665</name>
</gene>
<feature type="domain" description="Transposase IS204/IS1001/IS1096/IS1165 DDE" evidence="1">
    <location>
        <begin position="149"/>
        <end position="381"/>
    </location>
</feature>
<dbReference type="Proteomes" id="UP001475781">
    <property type="component" value="Chromosome"/>
</dbReference>
<dbReference type="InterPro" id="IPR002560">
    <property type="entry name" value="Transposase_DDE"/>
</dbReference>
<protein>
    <submittedName>
        <fullName evidence="4">ISL3 family transposase</fullName>
    </submittedName>
</protein>
<sequence>MPRNILNLPSYTIASIEEDDHDYHIWAGATKHPSACQHCGHREIVGFGRREQLIRDLPMHGKRVGIYVDTRRYRCRQCGKTFYERLPDVDEKRLMTARLVDWVGKQAIKRPFAHLADEVGLAENTVKNVFRDYINELERTVCFEVPKWMGIDEIHIIKKPRCIISNIEHNTAVEVLRDRTKKTVMGHFQTMQGREKVQYVAMDMWNPYREAVEALMPQATIVIDKFHVVRMANEALDTIRKAQRAELTTKERRGLMHDRFVLLKRRNELTDKEYLKLSGWTANYPMLEAAYDAKEAFYGIWDMDTRADAERAYAIWRDNLVPEVREAFYPLVRAMDNWHPHIFAYFDHAITNAYTESLNNLIRVMNRLGRGYSFEALRVKILFSEGAHKVKRPNFKRKRQPPQDTGFGGVMMRKSISFTRPEPEEKGVNYGADLSTLVKLIEDGAI</sequence>
<evidence type="ECO:0000259" key="3">
    <source>
        <dbReference type="Pfam" id="PF14690"/>
    </source>
</evidence>
<dbReference type="EMBL" id="CP101118">
    <property type="protein sequence ID" value="WZF90243.1"/>
    <property type="molecule type" value="Genomic_DNA"/>
</dbReference>
<proteinExistence type="predicted"/>
<dbReference type="InterPro" id="IPR047951">
    <property type="entry name" value="Transpos_ISL3"/>
</dbReference>
<dbReference type="NCBIfam" id="NF033550">
    <property type="entry name" value="transpos_ISL3"/>
    <property type="match status" value="1"/>
</dbReference>
<keyword evidence="5" id="KW-1185">Reference proteome</keyword>
<dbReference type="RefSeq" id="WP_117618138.1">
    <property type="nucleotide sequence ID" value="NZ_CP101118.1"/>
</dbReference>
<accession>A0ABZ2W6E9</accession>